<evidence type="ECO:0000256" key="1">
    <source>
        <dbReference type="SAM" id="MobiDB-lite"/>
    </source>
</evidence>
<protein>
    <submittedName>
        <fullName evidence="2">Uncharacterized protein</fullName>
    </submittedName>
</protein>
<proteinExistence type="predicted"/>
<sequence length="104" mass="10920">MEVSPTPLAVKAAVLDGGSAVRSARRRVQGVPRESACDRWNLALRPVWPAELCGASGRTVESAGVSLCAVAWFDGRGQAGGKTRHTGPALGVSRRRVSPAESWP</sequence>
<gene>
    <name evidence="2" type="ORF">OsJ_31719</name>
</gene>
<evidence type="ECO:0000313" key="2">
    <source>
        <dbReference type="EMBL" id="EEE51056.1"/>
    </source>
</evidence>
<dbReference type="AlphaFoldDB" id="A0A8J8Y392"/>
<reference evidence="2" key="1">
    <citation type="journal article" date="2005" name="PLoS Biol.">
        <title>The genomes of Oryza sativa: a history of duplications.</title>
        <authorList>
            <person name="Yu J."/>
            <person name="Wang J."/>
            <person name="Lin W."/>
            <person name="Li S."/>
            <person name="Li H."/>
            <person name="Zhou J."/>
            <person name="Ni P."/>
            <person name="Dong W."/>
            <person name="Hu S."/>
            <person name="Zeng C."/>
            <person name="Zhang J."/>
            <person name="Zhang Y."/>
            <person name="Li R."/>
            <person name="Xu Z."/>
            <person name="Li S."/>
            <person name="Li X."/>
            <person name="Zheng H."/>
            <person name="Cong L."/>
            <person name="Lin L."/>
            <person name="Yin J."/>
            <person name="Geng J."/>
            <person name="Li G."/>
            <person name="Shi J."/>
            <person name="Liu J."/>
            <person name="Lv H."/>
            <person name="Li J."/>
            <person name="Wang J."/>
            <person name="Deng Y."/>
            <person name="Ran L."/>
            <person name="Shi X."/>
            <person name="Wang X."/>
            <person name="Wu Q."/>
            <person name="Li C."/>
            <person name="Ren X."/>
            <person name="Wang J."/>
            <person name="Wang X."/>
            <person name="Li D."/>
            <person name="Liu D."/>
            <person name="Zhang X."/>
            <person name="Ji Z."/>
            <person name="Zhao W."/>
            <person name="Sun Y."/>
            <person name="Zhang Z."/>
            <person name="Bao J."/>
            <person name="Han Y."/>
            <person name="Dong L."/>
            <person name="Ji J."/>
            <person name="Chen P."/>
            <person name="Wu S."/>
            <person name="Liu J."/>
            <person name="Xiao Y."/>
            <person name="Bu D."/>
            <person name="Tan J."/>
            <person name="Yang L."/>
            <person name="Ye C."/>
            <person name="Zhang J."/>
            <person name="Xu J."/>
            <person name="Zhou Y."/>
            <person name="Yu Y."/>
            <person name="Zhang B."/>
            <person name="Zhuang S."/>
            <person name="Wei H."/>
            <person name="Liu B."/>
            <person name="Lei M."/>
            <person name="Yu H."/>
            <person name="Li Y."/>
            <person name="Xu H."/>
            <person name="Wei S."/>
            <person name="He X."/>
            <person name="Fang L."/>
            <person name="Zhang Z."/>
            <person name="Zhang Y."/>
            <person name="Huang X."/>
            <person name="Su Z."/>
            <person name="Tong W."/>
            <person name="Li J."/>
            <person name="Tong Z."/>
            <person name="Li S."/>
            <person name="Ye J."/>
            <person name="Wang L."/>
            <person name="Fang L."/>
            <person name="Lei T."/>
            <person name="Chen C."/>
            <person name="Chen H."/>
            <person name="Xu Z."/>
            <person name="Li H."/>
            <person name="Huang H."/>
            <person name="Zhang F."/>
            <person name="Xu H."/>
            <person name="Li N."/>
            <person name="Zhao C."/>
            <person name="Li S."/>
            <person name="Dong L."/>
            <person name="Huang Y."/>
            <person name="Li L."/>
            <person name="Xi Y."/>
            <person name="Qi Q."/>
            <person name="Li W."/>
            <person name="Zhang B."/>
            <person name="Hu W."/>
            <person name="Zhang Y."/>
            <person name="Tian X."/>
            <person name="Jiao Y."/>
            <person name="Liang X."/>
            <person name="Jin J."/>
            <person name="Gao L."/>
            <person name="Zheng W."/>
            <person name="Hao B."/>
            <person name="Liu S."/>
            <person name="Wang W."/>
            <person name="Yuan L."/>
            <person name="Cao M."/>
            <person name="McDermott J."/>
            <person name="Samudrala R."/>
            <person name="Wang J."/>
            <person name="Wong G.K."/>
            <person name="Yang H."/>
        </authorList>
    </citation>
    <scope>NUCLEOTIDE SEQUENCE [LARGE SCALE GENOMIC DNA]</scope>
</reference>
<dbReference type="EMBL" id="CM000147">
    <property type="protein sequence ID" value="EEE51056.1"/>
    <property type="molecule type" value="Genomic_DNA"/>
</dbReference>
<name>A0A8J8Y392_ORYSJ</name>
<accession>A0A8J8Y392</accession>
<feature type="region of interest" description="Disordered" evidence="1">
    <location>
        <begin position="78"/>
        <end position="104"/>
    </location>
</feature>
<reference evidence="2" key="2">
    <citation type="submission" date="2008-12" db="EMBL/GenBank/DDBJ databases">
        <title>Improved gene annotation of the rice (Oryza sativa) genomes.</title>
        <authorList>
            <person name="Wang J."/>
            <person name="Li R."/>
            <person name="Fan W."/>
            <person name="Huang Q."/>
            <person name="Zhang J."/>
            <person name="Zhou Y."/>
            <person name="Hu Y."/>
            <person name="Zi S."/>
            <person name="Li J."/>
            <person name="Ni P."/>
            <person name="Zheng H."/>
            <person name="Zhang Y."/>
            <person name="Zhao M."/>
            <person name="Hao Q."/>
            <person name="McDermott J."/>
            <person name="Samudrala R."/>
            <person name="Kristiansen K."/>
            <person name="Wong G.K.-S."/>
        </authorList>
    </citation>
    <scope>NUCLEOTIDE SEQUENCE</scope>
</reference>
<dbReference type="Proteomes" id="UP000007752">
    <property type="component" value="Chromosome 10"/>
</dbReference>
<organism evidence="2">
    <name type="scientific">Oryza sativa subsp. japonica</name>
    <name type="common">Rice</name>
    <dbReference type="NCBI Taxonomy" id="39947"/>
    <lineage>
        <taxon>Eukaryota</taxon>
        <taxon>Viridiplantae</taxon>
        <taxon>Streptophyta</taxon>
        <taxon>Embryophyta</taxon>
        <taxon>Tracheophyta</taxon>
        <taxon>Spermatophyta</taxon>
        <taxon>Magnoliopsida</taxon>
        <taxon>Liliopsida</taxon>
        <taxon>Poales</taxon>
        <taxon>Poaceae</taxon>
        <taxon>BOP clade</taxon>
        <taxon>Oryzoideae</taxon>
        <taxon>Oryzeae</taxon>
        <taxon>Oryzinae</taxon>
        <taxon>Oryza</taxon>
        <taxon>Oryza sativa</taxon>
    </lineage>
</organism>